<dbReference type="EMBL" id="ML977318">
    <property type="protein sequence ID" value="KAF2117779.1"/>
    <property type="molecule type" value="Genomic_DNA"/>
</dbReference>
<dbReference type="PROSITE" id="PS50206">
    <property type="entry name" value="RHODANESE_3"/>
    <property type="match status" value="1"/>
</dbReference>
<dbReference type="InterPro" id="IPR052367">
    <property type="entry name" value="Thiosulfate_ST/Rhodanese-like"/>
</dbReference>
<reference evidence="2" key="1">
    <citation type="journal article" date="2020" name="Stud. Mycol.">
        <title>101 Dothideomycetes genomes: a test case for predicting lifestyles and emergence of pathogens.</title>
        <authorList>
            <person name="Haridas S."/>
            <person name="Albert R."/>
            <person name="Binder M."/>
            <person name="Bloem J."/>
            <person name="Labutti K."/>
            <person name="Salamov A."/>
            <person name="Andreopoulos B."/>
            <person name="Baker S."/>
            <person name="Barry K."/>
            <person name="Bills G."/>
            <person name="Bluhm B."/>
            <person name="Cannon C."/>
            <person name="Castanera R."/>
            <person name="Culley D."/>
            <person name="Daum C."/>
            <person name="Ezra D."/>
            <person name="Gonzalez J."/>
            <person name="Henrissat B."/>
            <person name="Kuo A."/>
            <person name="Liang C."/>
            <person name="Lipzen A."/>
            <person name="Lutzoni F."/>
            <person name="Magnuson J."/>
            <person name="Mondo S."/>
            <person name="Nolan M."/>
            <person name="Ohm R."/>
            <person name="Pangilinan J."/>
            <person name="Park H.-J."/>
            <person name="Ramirez L."/>
            <person name="Alfaro M."/>
            <person name="Sun H."/>
            <person name="Tritt A."/>
            <person name="Yoshinaga Y."/>
            <person name="Zwiers L.-H."/>
            <person name="Turgeon B."/>
            <person name="Goodwin S."/>
            <person name="Spatafora J."/>
            <person name="Crous P."/>
            <person name="Grigoriev I."/>
        </authorList>
    </citation>
    <scope>NUCLEOTIDE SEQUENCE</scope>
    <source>
        <strain evidence="2">CBS 627.86</strain>
    </source>
</reference>
<keyword evidence="3" id="KW-1185">Reference proteome</keyword>
<dbReference type="AlphaFoldDB" id="A0A6A5ZE31"/>
<evidence type="ECO:0000313" key="2">
    <source>
        <dbReference type="EMBL" id="KAF2117779.1"/>
    </source>
</evidence>
<feature type="domain" description="Rhodanese" evidence="1">
    <location>
        <begin position="4"/>
        <end position="98"/>
    </location>
</feature>
<dbReference type="PANTHER" id="PTHR45431:SF3">
    <property type="entry name" value="RHODANESE-LIKE DOMAIN-CONTAINING PROTEIN 15, CHLOROPLASTIC"/>
    <property type="match status" value="1"/>
</dbReference>
<dbReference type="Proteomes" id="UP000799770">
    <property type="component" value="Unassembled WGS sequence"/>
</dbReference>
<evidence type="ECO:0000259" key="1">
    <source>
        <dbReference type="PROSITE" id="PS50206"/>
    </source>
</evidence>
<accession>A0A6A5ZE31</accession>
<name>A0A6A5ZE31_9PLEO</name>
<dbReference type="SMART" id="SM00450">
    <property type="entry name" value="RHOD"/>
    <property type="match status" value="1"/>
</dbReference>
<evidence type="ECO:0000313" key="3">
    <source>
        <dbReference type="Proteomes" id="UP000799770"/>
    </source>
</evidence>
<dbReference type="Pfam" id="PF00581">
    <property type="entry name" value="Rhodanese"/>
    <property type="match status" value="1"/>
</dbReference>
<dbReference type="InterPro" id="IPR001763">
    <property type="entry name" value="Rhodanese-like_dom"/>
</dbReference>
<dbReference type="Gene3D" id="3.40.250.10">
    <property type="entry name" value="Rhodanese-like domain"/>
    <property type="match status" value="1"/>
</dbReference>
<gene>
    <name evidence="2" type="ORF">BDV96DRAFT_402835</name>
</gene>
<dbReference type="OrthoDB" id="361797at2759"/>
<organism evidence="2 3">
    <name type="scientific">Lophiotrema nucula</name>
    <dbReference type="NCBI Taxonomy" id="690887"/>
    <lineage>
        <taxon>Eukaryota</taxon>
        <taxon>Fungi</taxon>
        <taxon>Dikarya</taxon>
        <taxon>Ascomycota</taxon>
        <taxon>Pezizomycotina</taxon>
        <taxon>Dothideomycetes</taxon>
        <taxon>Pleosporomycetidae</taxon>
        <taxon>Pleosporales</taxon>
        <taxon>Lophiotremataceae</taxon>
        <taxon>Lophiotrema</taxon>
    </lineage>
</organism>
<protein>
    <submittedName>
        <fullName evidence="2">Rhodanese-like domain-containing protein</fullName>
    </submittedName>
</protein>
<dbReference type="InterPro" id="IPR036873">
    <property type="entry name" value="Rhodanese-like_dom_sf"/>
</dbReference>
<dbReference type="SUPFAM" id="SSF52821">
    <property type="entry name" value="Rhodanese/Cell cycle control phosphatase"/>
    <property type="match status" value="1"/>
</dbReference>
<proteinExistence type="predicted"/>
<sequence length="144" mass="16129">MATQEQKQYLVDVRTPAEFSTGPLPDAINIEYQHISQLPELLASEGQDLQKNDAITLYCRSGRRSGIALQTLKSLGYDNVRDIGGLEEASAVLKREEALRGLPQVEKKAEVNEMEIKSDFKAQERKHGRAKSFSKLLDGLKELE</sequence>
<dbReference type="CDD" id="cd00158">
    <property type="entry name" value="RHOD"/>
    <property type="match status" value="1"/>
</dbReference>
<dbReference type="PANTHER" id="PTHR45431">
    <property type="entry name" value="RHODANESE-LIKE DOMAIN-CONTAINING PROTEIN 15, CHLOROPLASTIC"/>
    <property type="match status" value="1"/>
</dbReference>